<accession>A0ABQ3T321</accession>
<protein>
    <submittedName>
        <fullName evidence="1">Uncharacterized protein</fullName>
    </submittedName>
</protein>
<evidence type="ECO:0000313" key="1">
    <source>
        <dbReference type="EMBL" id="GHI74791.1"/>
    </source>
</evidence>
<proteinExistence type="predicted"/>
<dbReference type="EMBL" id="BNED01000003">
    <property type="protein sequence ID" value="GHI74791.1"/>
    <property type="molecule type" value="Genomic_DNA"/>
</dbReference>
<organism evidence="1 2">
    <name type="scientific">Streptomyces spororaveus</name>
    <dbReference type="NCBI Taxonomy" id="284039"/>
    <lineage>
        <taxon>Bacteria</taxon>
        <taxon>Bacillati</taxon>
        <taxon>Actinomycetota</taxon>
        <taxon>Actinomycetes</taxon>
        <taxon>Kitasatosporales</taxon>
        <taxon>Streptomycetaceae</taxon>
        <taxon>Streptomyces</taxon>
    </lineage>
</organism>
<name>A0ABQ3T321_9ACTN</name>
<gene>
    <name evidence="1" type="ORF">Sspor_03520</name>
</gene>
<keyword evidence="2" id="KW-1185">Reference proteome</keyword>
<dbReference type="Proteomes" id="UP000608522">
    <property type="component" value="Unassembled WGS sequence"/>
</dbReference>
<sequence length="88" mass="7941">MVVAGLAAFFFMAGRRDVAGAGRCTDAATAALPDAADGAAGAGAGAAGAAGAGAGAAGAGLPDGAGGIGTLGRAGCWAAQPSSSRWYA</sequence>
<reference evidence="2" key="1">
    <citation type="submission" date="2023-07" db="EMBL/GenBank/DDBJ databases">
        <title>Whole genome shotgun sequence of Streptomyces spororaveus NBRC 15456.</title>
        <authorList>
            <person name="Komaki H."/>
            <person name="Tamura T."/>
        </authorList>
    </citation>
    <scope>NUCLEOTIDE SEQUENCE [LARGE SCALE GENOMIC DNA]</scope>
    <source>
        <strain evidence="2">NBRC 15456</strain>
    </source>
</reference>
<comment type="caution">
    <text evidence="1">The sequence shown here is derived from an EMBL/GenBank/DDBJ whole genome shotgun (WGS) entry which is preliminary data.</text>
</comment>
<evidence type="ECO:0000313" key="2">
    <source>
        <dbReference type="Proteomes" id="UP000608522"/>
    </source>
</evidence>